<organism evidence="3 4">
    <name type="scientific">Tetracentron sinense</name>
    <name type="common">Spur-leaf</name>
    <dbReference type="NCBI Taxonomy" id="13715"/>
    <lineage>
        <taxon>Eukaryota</taxon>
        <taxon>Viridiplantae</taxon>
        <taxon>Streptophyta</taxon>
        <taxon>Embryophyta</taxon>
        <taxon>Tracheophyta</taxon>
        <taxon>Spermatophyta</taxon>
        <taxon>Magnoliopsida</taxon>
        <taxon>Trochodendrales</taxon>
        <taxon>Trochodendraceae</taxon>
        <taxon>Tetracentron</taxon>
    </lineage>
</organism>
<accession>A0A835CZ02</accession>
<dbReference type="GO" id="GO:0006260">
    <property type="term" value="P:DNA replication"/>
    <property type="evidence" value="ECO:0007669"/>
    <property type="project" value="UniProtKB-KW"/>
</dbReference>
<dbReference type="OrthoDB" id="276989at2759"/>
<evidence type="ECO:0000256" key="2">
    <source>
        <dbReference type="ARBA" id="ARBA00022705"/>
    </source>
</evidence>
<keyword evidence="4" id="KW-1185">Reference proteome</keyword>
<dbReference type="GO" id="GO:0000775">
    <property type="term" value="C:chromosome, centromeric region"/>
    <property type="evidence" value="ECO:0007669"/>
    <property type="project" value="TreeGrafter"/>
</dbReference>
<evidence type="ECO:0000313" key="4">
    <source>
        <dbReference type="Proteomes" id="UP000655225"/>
    </source>
</evidence>
<dbReference type="GO" id="GO:0000785">
    <property type="term" value="C:chromatin"/>
    <property type="evidence" value="ECO:0007669"/>
    <property type="project" value="TreeGrafter"/>
</dbReference>
<gene>
    <name evidence="3" type="ORF">HHK36_033096</name>
</gene>
<sequence>MVNHLLPVTFGEKNGSRRGGAEAVLNLKPNSSISIAYHTLFGPHDDLILLELDEKLLPDILHNRTLIGPRRRRKILFRWDDLVKRVEELMTGLRALSALEIDGYWRILDEKYMDIVICPYSQSRDCQRI</sequence>
<evidence type="ECO:0000313" key="3">
    <source>
        <dbReference type="EMBL" id="KAF8364922.1"/>
    </source>
</evidence>
<dbReference type="Pfam" id="PF09724">
    <property type="entry name" value="Dcc1"/>
    <property type="match status" value="1"/>
</dbReference>
<dbReference type="GO" id="GO:0034088">
    <property type="term" value="P:maintenance of mitotic sister chromatid cohesion"/>
    <property type="evidence" value="ECO:0007669"/>
    <property type="project" value="TreeGrafter"/>
</dbReference>
<dbReference type="PANTHER" id="PTHR13395:SF6">
    <property type="entry name" value="SISTER CHROMATID COHESION PROTEIN DCC1"/>
    <property type="match status" value="1"/>
</dbReference>
<dbReference type="GO" id="GO:0031390">
    <property type="term" value="C:Ctf18 RFC-like complex"/>
    <property type="evidence" value="ECO:0007669"/>
    <property type="project" value="InterPro"/>
</dbReference>
<dbReference type="PANTHER" id="PTHR13395">
    <property type="entry name" value="SISTER CHROMATID COHESION PROTEIN DCC1-RELATED"/>
    <property type="match status" value="1"/>
</dbReference>
<dbReference type="AlphaFoldDB" id="A0A835CZ02"/>
<comment type="similarity">
    <text evidence="1">Belongs to the DCC1 family.</text>
</comment>
<evidence type="ECO:0000256" key="1">
    <source>
        <dbReference type="ARBA" id="ARBA00007017"/>
    </source>
</evidence>
<dbReference type="InterPro" id="IPR019128">
    <property type="entry name" value="Dcc1"/>
</dbReference>
<reference evidence="3 4" key="1">
    <citation type="submission" date="2020-04" db="EMBL/GenBank/DDBJ databases">
        <title>Plant Genome Project.</title>
        <authorList>
            <person name="Zhang R.-G."/>
        </authorList>
    </citation>
    <scope>NUCLEOTIDE SEQUENCE [LARGE SCALE GENOMIC DNA]</scope>
    <source>
        <strain evidence="3">YNK0</strain>
        <tissue evidence="3">Leaf</tissue>
    </source>
</reference>
<dbReference type="Proteomes" id="UP000655225">
    <property type="component" value="Unassembled WGS sequence"/>
</dbReference>
<proteinExistence type="inferred from homology"/>
<protein>
    <submittedName>
        <fullName evidence="3">Uncharacterized protein</fullName>
    </submittedName>
</protein>
<keyword evidence="2" id="KW-0235">DNA replication</keyword>
<dbReference type="EMBL" id="JABCRI010001138">
    <property type="protein sequence ID" value="KAF8364922.1"/>
    <property type="molecule type" value="Genomic_DNA"/>
</dbReference>
<name>A0A835CZ02_TETSI</name>
<comment type="caution">
    <text evidence="3">The sequence shown here is derived from an EMBL/GenBank/DDBJ whole genome shotgun (WGS) entry which is preliminary data.</text>
</comment>